<comment type="caution">
    <text evidence="3">The sequence shown here is derived from an EMBL/GenBank/DDBJ whole genome shotgun (WGS) entry which is preliminary data.</text>
</comment>
<reference evidence="3 4" key="1">
    <citation type="submission" date="2021-07" db="EMBL/GenBank/DDBJ databases">
        <authorList>
            <person name="Palmer J.M."/>
        </authorList>
    </citation>
    <scope>NUCLEOTIDE SEQUENCE [LARGE SCALE GENOMIC DNA]</scope>
    <source>
        <strain evidence="3 4">AT_MEX2019</strain>
        <tissue evidence="3">Muscle</tissue>
    </source>
</reference>
<keyword evidence="4" id="KW-1185">Reference proteome</keyword>
<evidence type="ECO:0000313" key="3">
    <source>
        <dbReference type="EMBL" id="MED6246844.1"/>
    </source>
</evidence>
<sequence length="175" mass="19479">MSQLTLLIPTLGSTAILQSSSMGSYIQSGSFQGSWVVSASSRQVSRAPLWFLPPVDQPPQPHWFLHRRLPNLDGIQTSFAIAYTFQIFVTPRWGTQGDFTTTQPLPTVKVKLFTESTGVLALEDKELGRVVLHPTPNSPKQCEFHKMTVSKGCPDDLKIKLAIRMDKPQNMKHCG</sequence>
<dbReference type="PANTHER" id="PTHR12166">
    <property type="entry name" value="CALCIUM-DEPENDENT SECRETION ACTIVATOR"/>
    <property type="match status" value="1"/>
</dbReference>
<organism evidence="3 4">
    <name type="scientific">Ataeniobius toweri</name>
    <dbReference type="NCBI Taxonomy" id="208326"/>
    <lineage>
        <taxon>Eukaryota</taxon>
        <taxon>Metazoa</taxon>
        <taxon>Chordata</taxon>
        <taxon>Craniata</taxon>
        <taxon>Vertebrata</taxon>
        <taxon>Euteleostomi</taxon>
        <taxon>Actinopterygii</taxon>
        <taxon>Neopterygii</taxon>
        <taxon>Teleostei</taxon>
        <taxon>Neoteleostei</taxon>
        <taxon>Acanthomorphata</taxon>
        <taxon>Ovalentaria</taxon>
        <taxon>Atherinomorphae</taxon>
        <taxon>Cyprinodontiformes</taxon>
        <taxon>Goodeidae</taxon>
        <taxon>Ataeniobius</taxon>
    </lineage>
</organism>
<evidence type="ECO:0000256" key="1">
    <source>
        <dbReference type="ARBA" id="ARBA00022723"/>
    </source>
</evidence>
<dbReference type="InterPro" id="IPR033227">
    <property type="entry name" value="CAPS"/>
</dbReference>
<proteinExistence type="predicted"/>
<gene>
    <name evidence="3" type="ORF">ATANTOWER_024703</name>
</gene>
<evidence type="ECO:0000259" key="2">
    <source>
        <dbReference type="Pfam" id="PF25341"/>
    </source>
</evidence>
<accession>A0ABU7B9D1</accession>
<dbReference type="PANTHER" id="PTHR12166:SF6">
    <property type="entry name" value="CALCIUM-DEPENDENT SECRETION ACTIVATOR 1"/>
    <property type="match status" value="1"/>
</dbReference>
<dbReference type="Proteomes" id="UP001345963">
    <property type="component" value="Unassembled WGS sequence"/>
</dbReference>
<keyword evidence="1" id="KW-0479">Metal-binding</keyword>
<evidence type="ECO:0000313" key="4">
    <source>
        <dbReference type="Proteomes" id="UP001345963"/>
    </source>
</evidence>
<protein>
    <recommendedName>
        <fullName evidence="2">CAPS C2 domain-containing protein</fullName>
    </recommendedName>
</protein>
<dbReference type="Pfam" id="PF25341">
    <property type="entry name" value="C2_CAPS"/>
    <property type="match status" value="1"/>
</dbReference>
<dbReference type="EMBL" id="JAHUTI010044959">
    <property type="protein sequence ID" value="MED6246844.1"/>
    <property type="molecule type" value="Genomic_DNA"/>
</dbReference>
<dbReference type="InterPro" id="IPR057457">
    <property type="entry name" value="CAPS_C2"/>
</dbReference>
<feature type="domain" description="CAPS C2" evidence="2">
    <location>
        <begin position="90"/>
        <end position="167"/>
    </location>
</feature>
<name>A0ABU7B9D1_9TELE</name>